<dbReference type="OrthoDB" id="9876299at2759"/>
<dbReference type="Proteomes" id="UP000799302">
    <property type="component" value="Unassembled WGS sequence"/>
</dbReference>
<evidence type="ECO:0000313" key="1">
    <source>
        <dbReference type="EMBL" id="KAF2670126.1"/>
    </source>
</evidence>
<gene>
    <name evidence="1" type="ORF">BT63DRAFT_454304</name>
</gene>
<dbReference type="InterPro" id="IPR002347">
    <property type="entry name" value="SDR_fam"/>
</dbReference>
<dbReference type="InterPro" id="IPR052184">
    <property type="entry name" value="SDR_enzymes"/>
</dbReference>
<sequence length="245" mass="26425">MVPKVYLISGANRGIGRALVTEYVSRDNTIVIGAVRDPSKDTSKSLLTLPTGENSRVILVKVDSLSTSDPSHAIKDVQENSIDHIDVVIANAGHCEFGPVVSRTAEDLQQHFNVNTIGPMLLFQAAWPLLNKAKEPKFIVISSTLGSLVEAPKYGLPSAAYGASKAALNYLTKIINIEHTNLIAMPICPGWTQTDMGATGARAAGLEAPPVPLEISIKGVVTEIDHAVRTEQSRFASHEHIDREW</sequence>
<dbReference type="SUPFAM" id="SSF51735">
    <property type="entry name" value="NAD(P)-binding Rossmann-fold domains"/>
    <property type="match status" value="1"/>
</dbReference>
<dbReference type="GO" id="GO:0016616">
    <property type="term" value="F:oxidoreductase activity, acting on the CH-OH group of donors, NAD or NADP as acceptor"/>
    <property type="evidence" value="ECO:0007669"/>
    <property type="project" value="TreeGrafter"/>
</dbReference>
<dbReference type="PRINTS" id="PR00081">
    <property type="entry name" value="GDHRDH"/>
</dbReference>
<dbReference type="Pfam" id="PF00106">
    <property type="entry name" value="adh_short"/>
    <property type="match status" value="1"/>
</dbReference>
<accession>A0A6A6UEQ8</accession>
<dbReference type="CDD" id="cd05325">
    <property type="entry name" value="carb_red_sniffer_like_SDR_c"/>
    <property type="match status" value="1"/>
</dbReference>
<dbReference type="Gene3D" id="3.40.50.720">
    <property type="entry name" value="NAD(P)-binding Rossmann-like Domain"/>
    <property type="match status" value="1"/>
</dbReference>
<evidence type="ECO:0000313" key="2">
    <source>
        <dbReference type="Proteomes" id="UP000799302"/>
    </source>
</evidence>
<organism evidence="1 2">
    <name type="scientific">Microthyrium microscopicum</name>
    <dbReference type="NCBI Taxonomy" id="703497"/>
    <lineage>
        <taxon>Eukaryota</taxon>
        <taxon>Fungi</taxon>
        <taxon>Dikarya</taxon>
        <taxon>Ascomycota</taxon>
        <taxon>Pezizomycotina</taxon>
        <taxon>Dothideomycetes</taxon>
        <taxon>Dothideomycetes incertae sedis</taxon>
        <taxon>Microthyriales</taxon>
        <taxon>Microthyriaceae</taxon>
        <taxon>Microthyrium</taxon>
    </lineage>
</organism>
<keyword evidence="2" id="KW-1185">Reference proteome</keyword>
<dbReference type="PANTHER" id="PTHR45458:SF1">
    <property type="entry name" value="SHORT CHAIN DEHYDROGENASE"/>
    <property type="match status" value="1"/>
</dbReference>
<proteinExistence type="predicted"/>
<dbReference type="PANTHER" id="PTHR45458">
    <property type="entry name" value="SHORT-CHAIN DEHYDROGENASE/REDUCTASE SDR"/>
    <property type="match status" value="1"/>
</dbReference>
<name>A0A6A6UEQ8_9PEZI</name>
<dbReference type="InterPro" id="IPR036291">
    <property type="entry name" value="NAD(P)-bd_dom_sf"/>
</dbReference>
<reference evidence="1" key="1">
    <citation type="journal article" date="2020" name="Stud. Mycol.">
        <title>101 Dothideomycetes genomes: a test case for predicting lifestyles and emergence of pathogens.</title>
        <authorList>
            <person name="Haridas S."/>
            <person name="Albert R."/>
            <person name="Binder M."/>
            <person name="Bloem J."/>
            <person name="Labutti K."/>
            <person name="Salamov A."/>
            <person name="Andreopoulos B."/>
            <person name="Baker S."/>
            <person name="Barry K."/>
            <person name="Bills G."/>
            <person name="Bluhm B."/>
            <person name="Cannon C."/>
            <person name="Castanera R."/>
            <person name="Culley D."/>
            <person name="Daum C."/>
            <person name="Ezra D."/>
            <person name="Gonzalez J."/>
            <person name="Henrissat B."/>
            <person name="Kuo A."/>
            <person name="Liang C."/>
            <person name="Lipzen A."/>
            <person name="Lutzoni F."/>
            <person name="Magnuson J."/>
            <person name="Mondo S."/>
            <person name="Nolan M."/>
            <person name="Ohm R."/>
            <person name="Pangilinan J."/>
            <person name="Park H.-J."/>
            <person name="Ramirez L."/>
            <person name="Alfaro M."/>
            <person name="Sun H."/>
            <person name="Tritt A."/>
            <person name="Yoshinaga Y."/>
            <person name="Zwiers L.-H."/>
            <person name="Turgeon B."/>
            <person name="Goodwin S."/>
            <person name="Spatafora J."/>
            <person name="Crous P."/>
            <person name="Grigoriev I."/>
        </authorList>
    </citation>
    <scope>NUCLEOTIDE SEQUENCE</scope>
    <source>
        <strain evidence="1">CBS 115976</strain>
    </source>
</reference>
<protein>
    <submittedName>
        <fullName evidence="1">NAD(P)-binding protein</fullName>
    </submittedName>
</protein>
<dbReference type="AlphaFoldDB" id="A0A6A6UEQ8"/>
<dbReference type="EMBL" id="MU004234">
    <property type="protein sequence ID" value="KAF2670126.1"/>
    <property type="molecule type" value="Genomic_DNA"/>
</dbReference>